<dbReference type="RefSeq" id="WP_149987530.1">
    <property type="nucleotide sequence ID" value="NZ_BHVP01000069.1"/>
</dbReference>
<name>A0A5A5RT94_MICAE</name>
<comment type="caution">
    <text evidence="1">The sequence shown here is derived from an EMBL/GenBank/DDBJ whole genome shotgun (WGS) entry which is preliminary data.</text>
</comment>
<proteinExistence type="predicted"/>
<protein>
    <submittedName>
        <fullName evidence="1">Uncharacterized protein</fullName>
    </submittedName>
</protein>
<sequence>MKASSLVFSLVLGIAASTLINLKTIKSQALAGQLPPSQGIVTLGLAREVADWIDSLDSPLLKAVGKVEREYQKY</sequence>
<reference evidence="1 2" key="1">
    <citation type="submission" date="2018-09" db="EMBL/GenBank/DDBJ databases">
        <title>Evolutionary history of phycoerythrin pigmentation in the water bloom-forming cyanobacterium Microcystis aeruginosa.</title>
        <authorList>
            <person name="Tanabe Y."/>
            <person name="Tanabe Y."/>
            <person name="Yamaguchi H."/>
        </authorList>
    </citation>
    <scope>NUCLEOTIDE SEQUENCE [LARGE SCALE GENOMIC DNA]</scope>
    <source>
        <strain evidence="1 2">NIES-2520</strain>
    </source>
</reference>
<dbReference type="Proteomes" id="UP000324917">
    <property type="component" value="Unassembled WGS sequence"/>
</dbReference>
<evidence type="ECO:0000313" key="2">
    <source>
        <dbReference type="Proteomes" id="UP000324917"/>
    </source>
</evidence>
<dbReference type="EMBL" id="BHVP01000069">
    <property type="protein sequence ID" value="GCA76352.1"/>
    <property type="molecule type" value="Genomic_DNA"/>
</dbReference>
<evidence type="ECO:0000313" key="1">
    <source>
        <dbReference type="EMBL" id="GCA76352.1"/>
    </source>
</evidence>
<dbReference type="AlphaFoldDB" id="A0A5A5RT94"/>
<gene>
    <name evidence="1" type="ORF">MiTe_03197</name>
</gene>
<organism evidence="1 2">
    <name type="scientific">Microcystis aeruginosa NIES-2520</name>
    <dbReference type="NCBI Taxonomy" id="2303982"/>
    <lineage>
        <taxon>Bacteria</taxon>
        <taxon>Bacillati</taxon>
        <taxon>Cyanobacteriota</taxon>
        <taxon>Cyanophyceae</taxon>
        <taxon>Oscillatoriophycideae</taxon>
        <taxon>Chroococcales</taxon>
        <taxon>Microcystaceae</taxon>
        <taxon>Microcystis</taxon>
    </lineage>
</organism>
<accession>A0A5A5RT94</accession>